<dbReference type="PANTHER" id="PTHR10070">
    <property type="entry name" value="IMMUNOGLOBULIN J CHAIN"/>
    <property type="match status" value="1"/>
</dbReference>
<organism evidence="1 2">
    <name type="scientific">Alectura lathami</name>
    <name type="common">Australian brush turkey</name>
    <dbReference type="NCBI Taxonomy" id="81907"/>
    <lineage>
        <taxon>Eukaryota</taxon>
        <taxon>Metazoa</taxon>
        <taxon>Chordata</taxon>
        <taxon>Craniata</taxon>
        <taxon>Vertebrata</taxon>
        <taxon>Euteleostomi</taxon>
        <taxon>Archelosauria</taxon>
        <taxon>Archosauria</taxon>
        <taxon>Dinosauria</taxon>
        <taxon>Saurischia</taxon>
        <taxon>Theropoda</taxon>
        <taxon>Coelurosauria</taxon>
        <taxon>Aves</taxon>
        <taxon>Neognathae</taxon>
        <taxon>Galloanserae</taxon>
        <taxon>Galliformes</taxon>
        <taxon>Megapodiidae</taxon>
        <taxon>Alectura</taxon>
    </lineage>
</organism>
<evidence type="ECO:0000313" key="2">
    <source>
        <dbReference type="Proteomes" id="UP000562322"/>
    </source>
</evidence>
<comment type="caution">
    <text evidence="1">The sequence shown here is derived from an EMBL/GenBank/DDBJ whole genome shotgun (WGS) entry which is preliminary data.</text>
</comment>
<protein>
    <submittedName>
        <fullName evidence="1">IGJ protein</fullName>
    </submittedName>
</protein>
<evidence type="ECO:0000313" key="1">
    <source>
        <dbReference type="EMBL" id="NXL93978.1"/>
    </source>
</evidence>
<feature type="non-terminal residue" evidence="1">
    <location>
        <position position="141"/>
    </location>
</feature>
<dbReference type="OrthoDB" id="9936784at2759"/>
<reference evidence="1 2" key="1">
    <citation type="submission" date="2019-09" db="EMBL/GenBank/DDBJ databases">
        <title>Bird 10,000 Genomes (B10K) Project - Family phase.</title>
        <authorList>
            <person name="Zhang G."/>
        </authorList>
    </citation>
    <scope>NUCLEOTIDE SEQUENCE [LARGE SCALE GENOMIC DNA]</scope>
    <source>
        <strain evidence="1">B10K-DU-001-39</strain>
        <tissue evidence="1">Muscle</tissue>
    </source>
</reference>
<dbReference type="GO" id="GO:0034987">
    <property type="term" value="F:immunoglobulin receptor binding"/>
    <property type="evidence" value="ECO:0007669"/>
    <property type="project" value="TreeGrafter"/>
</dbReference>
<dbReference type="Proteomes" id="UP000562322">
    <property type="component" value="Unassembled WGS sequence"/>
</dbReference>
<dbReference type="EMBL" id="VXAV01010284">
    <property type="protein sequence ID" value="NXL93978.1"/>
    <property type="molecule type" value="Genomic_DNA"/>
</dbReference>
<dbReference type="PANTHER" id="PTHR10070:SF2">
    <property type="entry name" value="IMMUNOGLOBULIN J CHAIN"/>
    <property type="match status" value="1"/>
</dbReference>
<feature type="non-terminal residue" evidence="1">
    <location>
        <position position="1"/>
    </location>
</feature>
<sequence>VLAGYSPGYEDEERVLVNNKCKCVTVTSKFVPSKENPEEEVLERNIRIMVPLRSRENISDPTSPLRTTFVYRMTELCKKCDPVEVELGGQIYKAQQSTCNEPETCYTYDRNKCYTTTFPFLYRGETKQVQAVLTPASCYAD</sequence>
<keyword evidence="2" id="KW-1185">Reference proteome</keyword>
<dbReference type="InterPro" id="IPR024110">
    <property type="entry name" value="Ig_J"/>
</dbReference>
<dbReference type="Pfam" id="PF15097">
    <property type="entry name" value="Ig_J_chain"/>
    <property type="match status" value="1"/>
</dbReference>
<proteinExistence type="predicted"/>
<gene>
    <name evidence="1" type="primary">Jchain</name>
    <name evidence="1" type="ORF">ALELAT_R09106</name>
</gene>
<name>A0A7L0WS69_ALELA</name>
<dbReference type="GO" id="GO:0071756">
    <property type="term" value="C:pentameric IgM immunoglobulin complex"/>
    <property type="evidence" value="ECO:0007669"/>
    <property type="project" value="TreeGrafter"/>
</dbReference>
<accession>A0A7L0WS69</accession>
<dbReference type="GO" id="GO:0006959">
    <property type="term" value="P:humoral immune response"/>
    <property type="evidence" value="ECO:0007669"/>
    <property type="project" value="TreeGrafter"/>
</dbReference>
<dbReference type="AlphaFoldDB" id="A0A7L0WS69"/>